<evidence type="ECO:0000313" key="2">
    <source>
        <dbReference type="EMBL" id="PKU66244.1"/>
    </source>
</evidence>
<name>A0A2I0VS60_9ASPA</name>
<keyword evidence="3" id="KW-1185">Reference proteome</keyword>
<protein>
    <submittedName>
        <fullName evidence="2">Uncharacterized protein</fullName>
    </submittedName>
</protein>
<dbReference type="AlphaFoldDB" id="A0A2I0VS60"/>
<reference evidence="2 3" key="2">
    <citation type="journal article" date="2017" name="Nature">
        <title>The Apostasia genome and the evolution of orchids.</title>
        <authorList>
            <person name="Zhang G.Q."/>
            <person name="Liu K.W."/>
            <person name="Li Z."/>
            <person name="Lohaus R."/>
            <person name="Hsiao Y.Y."/>
            <person name="Niu S.C."/>
            <person name="Wang J.Y."/>
            <person name="Lin Y.C."/>
            <person name="Xu Q."/>
            <person name="Chen L.J."/>
            <person name="Yoshida K."/>
            <person name="Fujiwara S."/>
            <person name="Wang Z.W."/>
            <person name="Zhang Y.Q."/>
            <person name="Mitsuda N."/>
            <person name="Wang M."/>
            <person name="Liu G.H."/>
            <person name="Pecoraro L."/>
            <person name="Huang H.X."/>
            <person name="Xiao X.J."/>
            <person name="Lin M."/>
            <person name="Wu X.Y."/>
            <person name="Wu W.L."/>
            <person name="Chen Y.Y."/>
            <person name="Chang S.B."/>
            <person name="Sakamoto S."/>
            <person name="Ohme-Takagi M."/>
            <person name="Yagi M."/>
            <person name="Zeng S.J."/>
            <person name="Shen C.Y."/>
            <person name="Yeh C.M."/>
            <person name="Luo Y.B."/>
            <person name="Tsai W.C."/>
            <person name="Van de Peer Y."/>
            <person name="Liu Z.J."/>
        </authorList>
    </citation>
    <scope>NUCLEOTIDE SEQUENCE [LARGE SCALE GENOMIC DNA]</scope>
    <source>
        <tissue evidence="2">The whole plant</tissue>
    </source>
</reference>
<dbReference type="Proteomes" id="UP000233837">
    <property type="component" value="Unassembled WGS sequence"/>
</dbReference>
<organism evidence="2 3">
    <name type="scientific">Dendrobium catenatum</name>
    <dbReference type="NCBI Taxonomy" id="906689"/>
    <lineage>
        <taxon>Eukaryota</taxon>
        <taxon>Viridiplantae</taxon>
        <taxon>Streptophyta</taxon>
        <taxon>Embryophyta</taxon>
        <taxon>Tracheophyta</taxon>
        <taxon>Spermatophyta</taxon>
        <taxon>Magnoliopsida</taxon>
        <taxon>Liliopsida</taxon>
        <taxon>Asparagales</taxon>
        <taxon>Orchidaceae</taxon>
        <taxon>Epidendroideae</taxon>
        <taxon>Malaxideae</taxon>
        <taxon>Dendrobiinae</taxon>
        <taxon>Dendrobium</taxon>
    </lineage>
</organism>
<reference evidence="2 3" key="1">
    <citation type="journal article" date="2016" name="Sci. Rep.">
        <title>The Dendrobium catenatum Lindl. genome sequence provides insights into polysaccharide synthase, floral development and adaptive evolution.</title>
        <authorList>
            <person name="Zhang G.Q."/>
            <person name="Xu Q."/>
            <person name="Bian C."/>
            <person name="Tsai W.C."/>
            <person name="Yeh C.M."/>
            <person name="Liu K.W."/>
            <person name="Yoshida K."/>
            <person name="Zhang L.S."/>
            <person name="Chang S.B."/>
            <person name="Chen F."/>
            <person name="Shi Y."/>
            <person name="Su Y.Y."/>
            <person name="Zhang Y.Q."/>
            <person name="Chen L.J."/>
            <person name="Yin Y."/>
            <person name="Lin M."/>
            <person name="Huang H."/>
            <person name="Deng H."/>
            <person name="Wang Z.W."/>
            <person name="Zhu S.L."/>
            <person name="Zhao X."/>
            <person name="Deng C."/>
            <person name="Niu S.C."/>
            <person name="Huang J."/>
            <person name="Wang M."/>
            <person name="Liu G.H."/>
            <person name="Yang H.J."/>
            <person name="Xiao X.J."/>
            <person name="Hsiao Y.Y."/>
            <person name="Wu W.L."/>
            <person name="Chen Y.Y."/>
            <person name="Mitsuda N."/>
            <person name="Ohme-Takagi M."/>
            <person name="Luo Y.B."/>
            <person name="Van de Peer Y."/>
            <person name="Liu Z.J."/>
        </authorList>
    </citation>
    <scope>NUCLEOTIDE SEQUENCE [LARGE SCALE GENOMIC DNA]</scope>
    <source>
        <tissue evidence="2">The whole plant</tissue>
    </source>
</reference>
<accession>A0A2I0VS60</accession>
<feature type="coiled-coil region" evidence="1">
    <location>
        <begin position="22"/>
        <end position="79"/>
    </location>
</feature>
<gene>
    <name evidence="2" type="ORF">MA16_Dca014094</name>
</gene>
<evidence type="ECO:0000313" key="3">
    <source>
        <dbReference type="Proteomes" id="UP000233837"/>
    </source>
</evidence>
<sequence length="162" mass="18468">MTSSTASSFASSSHESLQAQQISALQAELEQVRKSQADWQAQLQAQVQAQLQAQVQTSIQQHNQLLDEMRKMREQLSGKDVWKFDCWLRRKFFFVNATGFWRILRRKYAGKDDTTNRIVCTVVFVLSELTAVCTGAQSTGNYRRILCVAREFVGFLHTLCGV</sequence>
<evidence type="ECO:0000256" key="1">
    <source>
        <dbReference type="SAM" id="Coils"/>
    </source>
</evidence>
<dbReference type="EMBL" id="KZ503289">
    <property type="protein sequence ID" value="PKU66244.1"/>
    <property type="molecule type" value="Genomic_DNA"/>
</dbReference>
<proteinExistence type="predicted"/>
<keyword evidence="1" id="KW-0175">Coiled coil</keyword>